<keyword evidence="1" id="KW-0472">Membrane</keyword>
<name>A0ABT8AAU8_9PROT</name>
<dbReference type="RefSeq" id="WP_290318748.1">
    <property type="nucleotide sequence ID" value="NZ_JAUFPN010000182.1"/>
</dbReference>
<accession>A0ABT8AAU8</accession>
<evidence type="ECO:0000313" key="3">
    <source>
        <dbReference type="Proteomes" id="UP001529369"/>
    </source>
</evidence>
<keyword evidence="1" id="KW-0812">Transmembrane</keyword>
<comment type="caution">
    <text evidence="2">The sequence shown here is derived from an EMBL/GenBank/DDBJ whole genome shotgun (WGS) entry which is preliminary data.</text>
</comment>
<keyword evidence="1" id="KW-1133">Transmembrane helix</keyword>
<evidence type="ECO:0000313" key="2">
    <source>
        <dbReference type="EMBL" id="MDN3566793.1"/>
    </source>
</evidence>
<evidence type="ECO:0000256" key="1">
    <source>
        <dbReference type="SAM" id="Phobius"/>
    </source>
</evidence>
<feature type="transmembrane region" description="Helical" evidence="1">
    <location>
        <begin position="21"/>
        <end position="41"/>
    </location>
</feature>
<sequence>MTFIAPNRTKARAMAAQSDTAGFALAAAYVTGLVLALEFALSRLVS</sequence>
<dbReference type="EMBL" id="JAUFPN010000182">
    <property type="protein sequence ID" value="MDN3566793.1"/>
    <property type="molecule type" value="Genomic_DNA"/>
</dbReference>
<organism evidence="2 3">
    <name type="scientific">Paeniroseomonas aquatica</name>
    <dbReference type="NCBI Taxonomy" id="373043"/>
    <lineage>
        <taxon>Bacteria</taxon>
        <taxon>Pseudomonadati</taxon>
        <taxon>Pseudomonadota</taxon>
        <taxon>Alphaproteobacteria</taxon>
        <taxon>Acetobacterales</taxon>
        <taxon>Acetobacteraceae</taxon>
        <taxon>Paeniroseomonas</taxon>
    </lineage>
</organism>
<keyword evidence="3" id="KW-1185">Reference proteome</keyword>
<protein>
    <submittedName>
        <fullName evidence="2">Uncharacterized protein</fullName>
    </submittedName>
</protein>
<gene>
    <name evidence="2" type="ORF">QWZ14_20650</name>
</gene>
<reference evidence="3" key="1">
    <citation type="journal article" date="2019" name="Int. J. Syst. Evol. Microbiol.">
        <title>The Global Catalogue of Microorganisms (GCM) 10K type strain sequencing project: providing services to taxonomists for standard genome sequencing and annotation.</title>
        <authorList>
            <consortium name="The Broad Institute Genomics Platform"/>
            <consortium name="The Broad Institute Genome Sequencing Center for Infectious Disease"/>
            <person name="Wu L."/>
            <person name="Ma J."/>
        </authorList>
    </citation>
    <scope>NUCLEOTIDE SEQUENCE [LARGE SCALE GENOMIC DNA]</scope>
    <source>
        <strain evidence="3">CECT 7131</strain>
    </source>
</reference>
<proteinExistence type="predicted"/>
<dbReference type="Proteomes" id="UP001529369">
    <property type="component" value="Unassembled WGS sequence"/>
</dbReference>